<reference evidence="1 2" key="1">
    <citation type="submission" date="2015-10" db="EMBL/GenBank/DDBJ databases">
        <title>Draft genome sequence of Streptomyces caeruleatus NRRL B-24802, type strain for the species Streptomyces caeruleatus.</title>
        <authorList>
            <person name="Ruckert C."/>
            <person name="Winkler A."/>
            <person name="Kalinowski J."/>
            <person name="Kampfer P."/>
            <person name="Glaeser S."/>
        </authorList>
    </citation>
    <scope>NUCLEOTIDE SEQUENCE [LARGE SCALE GENOMIC DNA]</scope>
    <source>
        <strain evidence="1 2">NRRL B-24802</strain>
    </source>
</reference>
<dbReference type="AlphaFoldDB" id="A0A117RRP6"/>
<proteinExistence type="predicted"/>
<comment type="caution">
    <text evidence="1">The sequence shown here is derived from an EMBL/GenBank/DDBJ whole genome shotgun (WGS) entry which is preliminary data.</text>
</comment>
<evidence type="ECO:0000313" key="1">
    <source>
        <dbReference type="EMBL" id="KUO05556.1"/>
    </source>
</evidence>
<dbReference type="RefSeq" id="WP_062716846.1">
    <property type="nucleotide sequence ID" value="NZ_KQ948925.1"/>
</dbReference>
<accession>A0A117RRP6</accession>
<evidence type="ECO:0000313" key="2">
    <source>
        <dbReference type="Proteomes" id="UP000053429"/>
    </source>
</evidence>
<organism evidence="1 2">
    <name type="scientific">Streptomyces caeruleatus</name>
    <dbReference type="NCBI Taxonomy" id="661399"/>
    <lineage>
        <taxon>Bacteria</taxon>
        <taxon>Bacillati</taxon>
        <taxon>Actinomycetota</taxon>
        <taxon>Actinomycetes</taxon>
        <taxon>Kitasatosporales</taxon>
        <taxon>Streptomycetaceae</taxon>
        <taxon>Streptomyces</taxon>
    </lineage>
</organism>
<name>A0A117RRP6_9ACTN</name>
<dbReference type="Proteomes" id="UP000053429">
    <property type="component" value="Unassembled WGS sequence"/>
</dbReference>
<gene>
    <name evidence="1" type="ORF">AQJ67_05245</name>
</gene>
<sequence length="76" mass="7822">MRPFVIGATALFSVSWGGSPGGRSLSEMFVRIGQAIGPVVAGRLMALTGGYRGIRVLSLIAPSPEPPPSSGGRNVR</sequence>
<dbReference type="EMBL" id="LMWY01000004">
    <property type="protein sequence ID" value="KUO05556.1"/>
    <property type="molecule type" value="Genomic_DNA"/>
</dbReference>
<protein>
    <submittedName>
        <fullName evidence="1">Uncharacterized protein</fullName>
    </submittedName>
</protein>
<keyword evidence="2" id="KW-1185">Reference proteome</keyword>